<evidence type="ECO:0000256" key="4">
    <source>
        <dbReference type="ARBA" id="ARBA00022723"/>
    </source>
</evidence>
<comment type="caution">
    <text evidence="10">The sequence shown here is derived from an EMBL/GenBank/DDBJ whole genome shotgun (WGS) entry which is preliminary data.</text>
</comment>
<organism evidence="10 11">
    <name type="scientific">Pseudocercospora fuligena</name>
    <dbReference type="NCBI Taxonomy" id="685502"/>
    <lineage>
        <taxon>Eukaryota</taxon>
        <taxon>Fungi</taxon>
        <taxon>Dikarya</taxon>
        <taxon>Ascomycota</taxon>
        <taxon>Pezizomycotina</taxon>
        <taxon>Dothideomycetes</taxon>
        <taxon>Dothideomycetidae</taxon>
        <taxon>Mycosphaerellales</taxon>
        <taxon>Mycosphaerellaceae</taxon>
        <taxon>Pseudocercospora</taxon>
    </lineage>
</organism>
<name>A0A8H6RU81_9PEZI</name>
<dbReference type="AlphaFoldDB" id="A0A8H6RU81"/>
<evidence type="ECO:0000256" key="3">
    <source>
        <dbReference type="ARBA" id="ARBA00022617"/>
    </source>
</evidence>
<protein>
    <submittedName>
        <fullName evidence="10">Dothistromin biosynthesis peroxidase dotB</fullName>
    </submittedName>
</protein>
<keyword evidence="3" id="KW-0349">Heme</keyword>
<evidence type="ECO:0000313" key="10">
    <source>
        <dbReference type="EMBL" id="KAF7196972.1"/>
    </source>
</evidence>
<keyword evidence="4" id="KW-0479">Metal-binding</keyword>
<keyword evidence="8" id="KW-0732">Signal</keyword>
<dbReference type="Pfam" id="PF01328">
    <property type="entry name" value="Peroxidase_2"/>
    <property type="match status" value="1"/>
</dbReference>
<dbReference type="Gene3D" id="1.10.489.10">
    <property type="entry name" value="Chloroperoxidase-like"/>
    <property type="match status" value="1"/>
</dbReference>
<evidence type="ECO:0000256" key="1">
    <source>
        <dbReference type="ARBA" id="ARBA00001970"/>
    </source>
</evidence>
<dbReference type="InterPro" id="IPR036851">
    <property type="entry name" value="Chloroperoxidase-like_sf"/>
</dbReference>
<proteinExistence type="inferred from homology"/>
<evidence type="ECO:0000313" key="11">
    <source>
        <dbReference type="Proteomes" id="UP000660729"/>
    </source>
</evidence>
<dbReference type="GO" id="GO:0046872">
    <property type="term" value="F:metal ion binding"/>
    <property type="evidence" value="ECO:0007669"/>
    <property type="project" value="UniProtKB-KW"/>
</dbReference>
<evidence type="ECO:0000256" key="8">
    <source>
        <dbReference type="SAM" id="SignalP"/>
    </source>
</evidence>
<feature type="chain" id="PRO_5034323659" evidence="8">
    <location>
        <begin position="22"/>
        <end position="496"/>
    </location>
</feature>
<dbReference type="PROSITE" id="PS51405">
    <property type="entry name" value="HEME_HALOPEROXIDASE"/>
    <property type="match status" value="1"/>
</dbReference>
<accession>A0A8H6RU81</accession>
<dbReference type="PANTHER" id="PTHR33577">
    <property type="entry name" value="STERIGMATOCYSTIN BIOSYNTHESIS PEROXIDASE STCC-RELATED"/>
    <property type="match status" value="1"/>
</dbReference>
<dbReference type="EMBL" id="JABCIY010000021">
    <property type="protein sequence ID" value="KAF7196972.1"/>
    <property type="molecule type" value="Genomic_DNA"/>
</dbReference>
<evidence type="ECO:0000259" key="9">
    <source>
        <dbReference type="PROSITE" id="PS51405"/>
    </source>
</evidence>
<feature type="domain" description="Heme haloperoxidase family profile" evidence="9">
    <location>
        <begin position="134"/>
        <end position="383"/>
    </location>
</feature>
<evidence type="ECO:0000256" key="5">
    <source>
        <dbReference type="ARBA" id="ARBA00023002"/>
    </source>
</evidence>
<comment type="cofactor">
    <cofactor evidence="1">
        <name>heme b</name>
        <dbReference type="ChEBI" id="CHEBI:60344"/>
    </cofactor>
</comment>
<dbReference type="PANTHER" id="PTHR33577:SF16">
    <property type="entry name" value="HEME HALOPEROXIDASE FAMILY PROFILE DOMAIN-CONTAINING PROTEIN"/>
    <property type="match status" value="1"/>
</dbReference>
<sequence>MSLVIQSLVSVVLFFCCTVFAFPDLESFALHEHRHGSLHEKLHSHPLVKRKDEEERKLVTRQLDGLMSGLLGQLTNTGGTQGMTTHQRRRARRRCWQCHQDGQGAGAGGIETIIGSAINILGFGYGDVPVDVWNKYPFYPPGPSDQRGPCPGLNAMANHGIISRTGVTNLVEATAALMGVFGLTIEHALLVVLFGLIPAGDLTTMTFSIGGPTPQVHAPLGGAGGLFGLPQGLDYSHNAAEVDGSLTRDGLDVTGNAWTLSMPRFMEYYNSVPEGYPITQKDVARICALRFHQCVATNPWCYIGPLTGFVFRTGAFLFSATLMANYSSENGPEGVLTHETLKSFYGISDWPQPFTYNEGWERIPPNFYPRGTTHSFSALEFFEGVFEWVEWYPELLNIGGNMGAVNTFTGLEVDGGGLALPFVSDPTTYLCFVLEALKVLFPSFTNNIFATVFGTLSGALSTVTCPEVGSYTHGGVPIFDYAKQTFPGAQRAGRGF</sequence>
<dbReference type="OrthoDB" id="407298at2759"/>
<keyword evidence="5" id="KW-0560">Oxidoreductase</keyword>
<keyword evidence="2 10" id="KW-0575">Peroxidase</keyword>
<evidence type="ECO:0000256" key="7">
    <source>
        <dbReference type="ARBA" id="ARBA00025795"/>
    </source>
</evidence>
<dbReference type="GO" id="GO:0004601">
    <property type="term" value="F:peroxidase activity"/>
    <property type="evidence" value="ECO:0007669"/>
    <property type="project" value="UniProtKB-KW"/>
</dbReference>
<dbReference type="SUPFAM" id="SSF47571">
    <property type="entry name" value="Cloroperoxidase"/>
    <property type="match status" value="1"/>
</dbReference>
<evidence type="ECO:0000256" key="6">
    <source>
        <dbReference type="ARBA" id="ARBA00023004"/>
    </source>
</evidence>
<feature type="signal peptide" evidence="8">
    <location>
        <begin position="1"/>
        <end position="21"/>
    </location>
</feature>
<dbReference type="InterPro" id="IPR000028">
    <property type="entry name" value="Chloroperoxidase"/>
</dbReference>
<comment type="similarity">
    <text evidence="7">Belongs to the chloroperoxidase family.</text>
</comment>
<keyword evidence="11" id="KW-1185">Reference proteome</keyword>
<reference evidence="10" key="1">
    <citation type="submission" date="2020-04" db="EMBL/GenBank/DDBJ databases">
        <title>Draft genome resource of the tomato pathogen Pseudocercospora fuligena.</title>
        <authorList>
            <person name="Zaccaron A."/>
        </authorList>
    </citation>
    <scope>NUCLEOTIDE SEQUENCE</scope>
    <source>
        <strain evidence="10">PF001</strain>
    </source>
</reference>
<gene>
    <name evidence="10" type="ORF">HII31_01672</name>
</gene>
<evidence type="ECO:0000256" key="2">
    <source>
        <dbReference type="ARBA" id="ARBA00022559"/>
    </source>
</evidence>
<keyword evidence="6" id="KW-0408">Iron</keyword>
<dbReference type="Proteomes" id="UP000660729">
    <property type="component" value="Unassembled WGS sequence"/>
</dbReference>